<name>A0A2Z6MR44_TRISU</name>
<dbReference type="Proteomes" id="UP000242715">
    <property type="component" value="Unassembled WGS sequence"/>
</dbReference>
<feature type="compositionally biased region" description="Polar residues" evidence="1">
    <location>
        <begin position="23"/>
        <end position="51"/>
    </location>
</feature>
<evidence type="ECO:0000256" key="1">
    <source>
        <dbReference type="SAM" id="MobiDB-lite"/>
    </source>
</evidence>
<organism evidence="2 3">
    <name type="scientific">Trifolium subterraneum</name>
    <name type="common">Subterranean clover</name>
    <dbReference type="NCBI Taxonomy" id="3900"/>
    <lineage>
        <taxon>Eukaryota</taxon>
        <taxon>Viridiplantae</taxon>
        <taxon>Streptophyta</taxon>
        <taxon>Embryophyta</taxon>
        <taxon>Tracheophyta</taxon>
        <taxon>Spermatophyta</taxon>
        <taxon>Magnoliopsida</taxon>
        <taxon>eudicotyledons</taxon>
        <taxon>Gunneridae</taxon>
        <taxon>Pentapetalae</taxon>
        <taxon>rosids</taxon>
        <taxon>fabids</taxon>
        <taxon>Fabales</taxon>
        <taxon>Fabaceae</taxon>
        <taxon>Papilionoideae</taxon>
        <taxon>50 kb inversion clade</taxon>
        <taxon>NPAAA clade</taxon>
        <taxon>Hologalegina</taxon>
        <taxon>IRL clade</taxon>
        <taxon>Trifolieae</taxon>
        <taxon>Trifolium</taxon>
    </lineage>
</organism>
<evidence type="ECO:0000313" key="2">
    <source>
        <dbReference type="EMBL" id="GAU33881.1"/>
    </source>
</evidence>
<protein>
    <submittedName>
        <fullName evidence="2">Uncharacterized protein</fullName>
    </submittedName>
</protein>
<sequence length="78" mass="8822">MQVDHMFEGLRVDSSEVIDEDNTQFAPTFSYSNTDQETRSHSMNNISSEEPYNNKSNGFFLSLGSCRRKGAPKRSPLS</sequence>
<proteinExistence type="predicted"/>
<evidence type="ECO:0000313" key="3">
    <source>
        <dbReference type="Proteomes" id="UP000242715"/>
    </source>
</evidence>
<dbReference type="EMBL" id="DF973539">
    <property type="protein sequence ID" value="GAU33881.1"/>
    <property type="molecule type" value="Genomic_DNA"/>
</dbReference>
<dbReference type="AlphaFoldDB" id="A0A2Z6MR44"/>
<feature type="region of interest" description="Disordered" evidence="1">
    <location>
        <begin position="18"/>
        <end position="51"/>
    </location>
</feature>
<gene>
    <name evidence="2" type="ORF">TSUD_66680</name>
</gene>
<reference evidence="3" key="1">
    <citation type="journal article" date="2017" name="Front. Plant Sci.">
        <title>Climate Clever Clovers: New Paradigm to Reduce the Environmental Footprint of Ruminants by Breeding Low Methanogenic Forages Utilizing Haplotype Variation.</title>
        <authorList>
            <person name="Kaur P."/>
            <person name="Appels R."/>
            <person name="Bayer P.E."/>
            <person name="Keeble-Gagnere G."/>
            <person name="Wang J."/>
            <person name="Hirakawa H."/>
            <person name="Shirasawa K."/>
            <person name="Vercoe P."/>
            <person name="Stefanova K."/>
            <person name="Durmic Z."/>
            <person name="Nichols P."/>
            <person name="Revell C."/>
            <person name="Isobe S.N."/>
            <person name="Edwards D."/>
            <person name="Erskine W."/>
        </authorList>
    </citation>
    <scope>NUCLEOTIDE SEQUENCE [LARGE SCALE GENOMIC DNA]</scope>
    <source>
        <strain evidence="3">cv. Daliak</strain>
    </source>
</reference>
<dbReference type="OrthoDB" id="1908108at2759"/>
<keyword evidence="3" id="KW-1185">Reference proteome</keyword>
<accession>A0A2Z6MR44</accession>